<dbReference type="AlphaFoldDB" id="A0A1M4T199"/>
<organism evidence="2 3">
    <name type="scientific">Psychroflexus salarius</name>
    <dbReference type="NCBI Taxonomy" id="1155689"/>
    <lineage>
        <taxon>Bacteria</taxon>
        <taxon>Pseudomonadati</taxon>
        <taxon>Bacteroidota</taxon>
        <taxon>Flavobacteriia</taxon>
        <taxon>Flavobacteriales</taxon>
        <taxon>Flavobacteriaceae</taxon>
        <taxon>Psychroflexus</taxon>
    </lineage>
</organism>
<proteinExistence type="predicted"/>
<sequence length="245" mass="27695">MKIIKKFYFALLISFISCSTSDDEFSTFNHSNENTQSLELTKKNNIHKTTNVISILLFKLGVEKIIVDKTNNDLIRYNFKTFKSFITKGEFIDLSNYTIILESGTLYLESEPNYKISLNNGEIYLRTSPDSELIKQNNISDNISIRILKSFLIEMTASNEVKMNFQNHIDNIVTEKRVGCSFWDTYVVFSGVMPSSSHSLAEANLQDEIAAYASELSGCRKVGGVDTSCVSGNHACWSTQNYCCD</sequence>
<dbReference type="PROSITE" id="PS51257">
    <property type="entry name" value="PROKAR_LIPOPROTEIN"/>
    <property type="match status" value="1"/>
</dbReference>
<dbReference type="RefSeq" id="WP_073191404.1">
    <property type="nucleotide sequence ID" value="NZ_FQTW01000001.1"/>
</dbReference>
<gene>
    <name evidence="2" type="ORF">SAMN05444278_101438</name>
</gene>
<evidence type="ECO:0000256" key="1">
    <source>
        <dbReference type="SAM" id="SignalP"/>
    </source>
</evidence>
<reference evidence="2 3" key="1">
    <citation type="submission" date="2016-11" db="EMBL/GenBank/DDBJ databases">
        <authorList>
            <person name="Jaros S."/>
            <person name="Januszkiewicz K."/>
            <person name="Wedrychowicz H."/>
        </authorList>
    </citation>
    <scope>NUCLEOTIDE SEQUENCE [LARGE SCALE GENOMIC DNA]</scope>
    <source>
        <strain evidence="2 3">DSM 25661</strain>
    </source>
</reference>
<feature type="chain" id="PRO_5013222866" evidence="1">
    <location>
        <begin position="22"/>
        <end position="245"/>
    </location>
</feature>
<accession>A0A1M4T199</accession>
<keyword evidence="1" id="KW-0732">Signal</keyword>
<evidence type="ECO:0000313" key="2">
    <source>
        <dbReference type="EMBL" id="SHE38185.1"/>
    </source>
</evidence>
<protein>
    <submittedName>
        <fullName evidence="2">Uncharacterized protein</fullName>
    </submittedName>
</protein>
<evidence type="ECO:0000313" key="3">
    <source>
        <dbReference type="Proteomes" id="UP000184462"/>
    </source>
</evidence>
<dbReference type="EMBL" id="FQTW01000001">
    <property type="protein sequence ID" value="SHE38185.1"/>
    <property type="molecule type" value="Genomic_DNA"/>
</dbReference>
<feature type="signal peptide" evidence="1">
    <location>
        <begin position="1"/>
        <end position="21"/>
    </location>
</feature>
<dbReference type="Proteomes" id="UP000184462">
    <property type="component" value="Unassembled WGS sequence"/>
</dbReference>
<keyword evidence="3" id="KW-1185">Reference proteome</keyword>
<name>A0A1M4T199_9FLAO</name>
<dbReference type="OrthoDB" id="1422031at2"/>